<dbReference type="Gene3D" id="3.90.79.10">
    <property type="entry name" value="Nucleoside Triphosphate Pyrophosphohydrolase"/>
    <property type="match status" value="1"/>
</dbReference>
<name>A0A7S8C5M6_9HYPH</name>
<dbReference type="InterPro" id="IPR020084">
    <property type="entry name" value="NUDIX_hydrolase_CS"/>
</dbReference>
<evidence type="ECO:0000256" key="1">
    <source>
        <dbReference type="ARBA" id="ARBA00001946"/>
    </source>
</evidence>
<dbReference type="PROSITE" id="PS00893">
    <property type="entry name" value="NUDIX_BOX"/>
    <property type="match status" value="1"/>
</dbReference>
<keyword evidence="7" id="KW-0460">Magnesium</keyword>
<evidence type="ECO:0000256" key="7">
    <source>
        <dbReference type="ARBA" id="ARBA00022842"/>
    </source>
</evidence>
<dbReference type="InterPro" id="IPR015797">
    <property type="entry name" value="NUDIX_hydrolase-like_dom_sf"/>
</dbReference>
<evidence type="ECO:0000256" key="8">
    <source>
        <dbReference type="ARBA" id="ARBA00023027"/>
    </source>
</evidence>
<evidence type="ECO:0000256" key="9">
    <source>
        <dbReference type="ARBA" id="ARBA00023679"/>
    </source>
</evidence>
<dbReference type="AlphaFoldDB" id="A0A7S8C5M6"/>
<keyword evidence="6 11" id="KW-0378">Hydrolase</keyword>
<dbReference type="InterPro" id="IPR000086">
    <property type="entry name" value="NUDIX_hydrolase_dom"/>
</dbReference>
<protein>
    <recommendedName>
        <fullName evidence="4">NAD(+) diphosphatase</fullName>
        <ecNumber evidence="4">3.6.1.22</ecNumber>
    </recommendedName>
</protein>
<evidence type="ECO:0000259" key="10">
    <source>
        <dbReference type="PROSITE" id="PS51462"/>
    </source>
</evidence>
<sequence>MTDKAELAFIVNPLDRAAPRRGDPDWLKARREQEAVRNIAFVGDKVLVSANGATPHLAPPCPDWPGRAGAGERSVFLGLAPDGTAVFAELLDADEEAFAPFVARGDLQAIDLRSLASEGALPAEELGVLAQARSLLGWHATHRFCSTCGAPTEMGDAGYKRVCPSCGREHFPRTDPVVIMLAIRGDKCLLGRQSRFAPGVYSALAGFVEPGETIEDACRRELMEEAGIATGAVRYHSSQPWPFPSSLMIGLMADALDEEISLVDEELEDARWFTREEARAMLEGTHPDGIRAPNPIAIARHLLMSFVSGGRA</sequence>
<keyword evidence="8" id="KW-0520">NAD</keyword>
<comment type="catalytic activity">
    <reaction evidence="9">
        <text>a 5'-end NAD(+)-phospho-ribonucleoside in mRNA + H2O = a 5'-end phospho-adenosine-phospho-ribonucleoside in mRNA + beta-nicotinamide D-ribonucleotide + 2 H(+)</text>
        <dbReference type="Rhea" id="RHEA:60876"/>
        <dbReference type="Rhea" id="RHEA-COMP:15698"/>
        <dbReference type="Rhea" id="RHEA-COMP:15719"/>
        <dbReference type="ChEBI" id="CHEBI:14649"/>
        <dbReference type="ChEBI" id="CHEBI:15377"/>
        <dbReference type="ChEBI" id="CHEBI:15378"/>
        <dbReference type="ChEBI" id="CHEBI:144029"/>
        <dbReference type="ChEBI" id="CHEBI:144051"/>
    </reaction>
    <physiologicalReaction direction="left-to-right" evidence="9">
        <dbReference type="Rhea" id="RHEA:60877"/>
    </physiologicalReaction>
</comment>
<dbReference type="Pfam" id="PF09297">
    <property type="entry name" value="Zn_ribbon_NUD"/>
    <property type="match status" value="1"/>
</dbReference>
<evidence type="ECO:0000256" key="5">
    <source>
        <dbReference type="ARBA" id="ARBA00022723"/>
    </source>
</evidence>
<comment type="cofactor">
    <cofactor evidence="1">
        <name>Mg(2+)</name>
        <dbReference type="ChEBI" id="CHEBI:18420"/>
    </cofactor>
</comment>
<dbReference type="RefSeq" id="WP_213161213.1">
    <property type="nucleotide sequence ID" value="NZ_CP058214.1"/>
</dbReference>
<dbReference type="GO" id="GO:0035529">
    <property type="term" value="F:NADH pyrophosphatase activity"/>
    <property type="evidence" value="ECO:0007669"/>
    <property type="project" value="TreeGrafter"/>
</dbReference>
<dbReference type="GO" id="GO:0006742">
    <property type="term" value="P:NADP+ catabolic process"/>
    <property type="evidence" value="ECO:0007669"/>
    <property type="project" value="TreeGrafter"/>
</dbReference>
<comment type="cofactor">
    <cofactor evidence="2">
        <name>Zn(2+)</name>
        <dbReference type="ChEBI" id="CHEBI:29105"/>
    </cofactor>
</comment>
<dbReference type="PANTHER" id="PTHR42904:SF6">
    <property type="entry name" value="NAD-CAPPED RNA HYDROLASE NUDT12"/>
    <property type="match status" value="1"/>
</dbReference>
<comment type="similarity">
    <text evidence="3">Belongs to the Nudix hydrolase family. NudC subfamily.</text>
</comment>
<dbReference type="InterPro" id="IPR015375">
    <property type="entry name" value="NADH_PPase-like_N"/>
</dbReference>
<dbReference type="PROSITE" id="PS51462">
    <property type="entry name" value="NUDIX"/>
    <property type="match status" value="1"/>
</dbReference>
<proteinExistence type="inferred from homology"/>
<accession>A0A7S8C5M6</accession>
<evidence type="ECO:0000256" key="2">
    <source>
        <dbReference type="ARBA" id="ARBA00001947"/>
    </source>
</evidence>
<dbReference type="PANTHER" id="PTHR42904">
    <property type="entry name" value="NUDIX HYDROLASE, NUDC SUBFAMILY"/>
    <property type="match status" value="1"/>
</dbReference>
<dbReference type="GO" id="GO:0046872">
    <property type="term" value="F:metal ion binding"/>
    <property type="evidence" value="ECO:0007669"/>
    <property type="project" value="UniProtKB-KW"/>
</dbReference>
<dbReference type="NCBIfam" id="NF001299">
    <property type="entry name" value="PRK00241.1"/>
    <property type="match status" value="1"/>
</dbReference>
<dbReference type="GO" id="GO:0005829">
    <property type="term" value="C:cytosol"/>
    <property type="evidence" value="ECO:0007669"/>
    <property type="project" value="TreeGrafter"/>
</dbReference>
<gene>
    <name evidence="11" type="primary">nudC</name>
    <name evidence="11" type="ORF">HW532_14825</name>
</gene>
<dbReference type="Proteomes" id="UP000593594">
    <property type="component" value="Chromosome"/>
</dbReference>
<dbReference type="CDD" id="cd03429">
    <property type="entry name" value="NUDIX_NADH_pyrophosphatase_Nudt13"/>
    <property type="match status" value="1"/>
</dbReference>
<keyword evidence="5" id="KW-0479">Metal-binding</keyword>
<dbReference type="InterPro" id="IPR049734">
    <property type="entry name" value="NudC-like_C"/>
</dbReference>
<keyword evidence="12" id="KW-1185">Reference proteome</keyword>
<dbReference type="EMBL" id="CP058214">
    <property type="protein sequence ID" value="QPC43850.1"/>
    <property type="molecule type" value="Genomic_DNA"/>
</dbReference>
<dbReference type="Pfam" id="PF00293">
    <property type="entry name" value="NUDIX"/>
    <property type="match status" value="1"/>
</dbReference>
<dbReference type="Gene3D" id="3.90.79.20">
    <property type="match status" value="1"/>
</dbReference>
<dbReference type="SUPFAM" id="SSF55811">
    <property type="entry name" value="Nudix"/>
    <property type="match status" value="1"/>
</dbReference>
<evidence type="ECO:0000256" key="3">
    <source>
        <dbReference type="ARBA" id="ARBA00009595"/>
    </source>
</evidence>
<dbReference type="InterPro" id="IPR050241">
    <property type="entry name" value="NAD-cap_RNA_hydrolase_NudC"/>
</dbReference>
<evidence type="ECO:0000313" key="11">
    <source>
        <dbReference type="EMBL" id="QPC43850.1"/>
    </source>
</evidence>
<evidence type="ECO:0000256" key="6">
    <source>
        <dbReference type="ARBA" id="ARBA00022801"/>
    </source>
</evidence>
<evidence type="ECO:0000256" key="4">
    <source>
        <dbReference type="ARBA" id="ARBA00012381"/>
    </source>
</evidence>
<dbReference type="KEGG" id="kmn:HW532_14825"/>
<reference evidence="11 12" key="1">
    <citation type="submission" date="2020-06" db="EMBL/GenBank/DDBJ databases">
        <title>Genome sequence of 2 isolates from Red Sea Mangroves.</title>
        <authorList>
            <person name="Sefrji F."/>
            <person name="Michoud G."/>
            <person name="Merlino G."/>
            <person name="Daffonchio D."/>
        </authorList>
    </citation>
    <scope>NUCLEOTIDE SEQUENCE [LARGE SCALE GENOMIC DNA]</scope>
    <source>
        <strain evidence="11 12">R1DC25</strain>
    </source>
</reference>
<dbReference type="GO" id="GO:0019677">
    <property type="term" value="P:NAD+ catabolic process"/>
    <property type="evidence" value="ECO:0007669"/>
    <property type="project" value="TreeGrafter"/>
</dbReference>
<organism evidence="11 12">
    <name type="scientific">Kaustia mangrovi</name>
    <dbReference type="NCBI Taxonomy" id="2593653"/>
    <lineage>
        <taxon>Bacteria</taxon>
        <taxon>Pseudomonadati</taxon>
        <taxon>Pseudomonadota</taxon>
        <taxon>Alphaproteobacteria</taxon>
        <taxon>Hyphomicrobiales</taxon>
        <taxon>Parvibaculaceae</taxon>
        <taxon>Kaustia</taxon>
    </lineage>
</organism>
<dbReference type="EC" id="3.6.1.22" evidence="4"/>
<dbReference type="InterPro" id="IPR015376">
    <property type="entry name" value="Znr_NADH_PPase"/>
</dbReference>
<feature type="domain" description="Nudix hydrolase" evidence="10">
    <location>
        <begin position="172"/>
        <end position="297"/>
    </location>
</feature>
<dbReference type="Pfam" id="PF09296">
    <property type="entry name" value="NUDIX-like"/>
    <property type="match status" value="1"/>
</dbReference>
<evidence type="ECO:0000313" key="12">
    <source>
        <dbReference type="Proteomes" id="UP000593594"/>
    </source>
</evidence>